<evidence type="ECO:0000313" key="1">
    <source>
        <dbReference type="EMBL" id="TEW73910.1"/>
    </source>
</evidence>
<name>A0A4Y8ART5_9FLAO</name>
<dbReference type="EMBL" id="SNQI01000003">
    <property type="protein sequence ID" value="TEW73910.1"/>
    <property type="molecule type" value="Genomic_DNA"/>
</dbReference>
<sequence length="452" mass="52992">MFDIDKGLKGTLVHHKPLNNLQLKRLLLIFDELHFTPPEDNIHFLEKGAICYRYQIEKDRKILYSLDGHDLLKKYSHLKEPEVPKDSLAIASVLRIAQNSKLYPFDPIILTDVLPYFKGQEFQKKEERLFEKFEKAINKDHIKIIDYKSTDFYLKNAIPLKIAYDYDVNDSNSIDIVKPLFVDKITKSPNMFFPSPSFPERTDFKYFPRVEYNSKFRNNKDNLKYDYERQFFSVIAKVNKKLALAEKFNLIPIIIDDSIHNYYQHKIGKSKKNSDVDFNNEWNISNDYKLMNLNNLLFKSSNIFISDNQLSQISISEILNYKERCINELHKLRKGIFPEINNIVNTNFDFNDLKEINRLIGKKIIPEFHKYQELQNSILAKTVKTTIKYSVGVGSAYFGFAQGLSPLLISLLSGASPLLADDILKLSDKFKDKRKSKYENTFSYFLNLNKHK</sequence>
<comment type="caution">
    <text evidence="1">The sequence shown here is derived from an EMBL/GenBank/DDBJ whole genome shotgun (WGS) entry which is preliminary data.</text>
</comment>
<evidence type="ECO:0000313" key="2">
    <source>
        <dbReference type="Proteomes" id="UP000298517"/>
    </source>
</evidence>
<protein>
    <submittedName>
        <fullName evidence="1">Uncharacterized protein</fullName>
    </submittedName>
</protein>
<gene>
    <name evidence="1" type="ORF">E2488_10555</name>
</gene>
<organism evidence="1 2">
    <name type="scientific">Gramella jeungdoensis</name>
    <dbReference type="NCBI Taxonomy" id="708091"/>
    <lineage>
        <taxon>Bacteria</taxon>
        <taxon>Pseudomonadati</taxon>
        <taxon>Bacteroidota</taxon>
        <taxon>Flavobacteriia</taxon>
        <taxon>Flavobacteriales</taxon>
        <taxon>Flavobacteriaceae</taxon>
        <taxon>Christiangramia</taxon>
    </lineage>
</organism>
<dbReference type="OrthoDB" id="9821439at2"/>
<reference evidence="1 2" key="1">
    <citation type="journal article" date="2011" name="J. Microbiol.">
        <title>Gramella jeungdoensis sp. nov., isolated from a solar saltern in Korea.</title>
        <authorList>
            <person name="Joung Y."/>
            <person name="Kim H."/>
            <person name="Jang T."/>
            <person name="Ahn T.S."/>
            <person name="Joh K."/>
        </authorList>
    </citation>
    <scope>NUCLEOTIDE SEQUENCE [LARGE SCALE GENOMIC DNA]</scope>
    <source>
        <strain evidence="1 2">KCTC 23123</strain>
    </source>
</reference>
<dbReference type="AlphaFoldDB" id="A0A4Y8ART5"/>
<keyword evidence="2" id="KW-1185">Reference proteome</keyword>
<proteinExistence type="predicted"/>
<accession>A0A4Y8ART5</accession>
<dbReference type="RefSeq" id="WP_134248309.1">
    <property type="nucleotide sequence ID" value="NZ_SNQI01000003.1"/>
</dbReference>
<dbReference type="Proteomes" id="UP000298517">
    <property type="component" value="Unassembled WGS sequence"/>
</dbReference>